<keyword evidence="1" id="KW-0809">Transit peptide</keyword>
<dbReference type="AlphaFoldDB" id="A0A443PAX6"/>
<gene>
    <name evidence="3" type="ORF">CKAN_01689500</name>
</gene>
<feature type="domain" description="MORF/ORRM1/DAG-like MORF" evidence="2">
    <location>
        <begin position="8"/>
        <end position="99"/>
    </location>
</feature>
<dbReference type="PANTHER" id="PTHR31346:SF1">
    <property type="entry name" value="MULTIPLE ORGANELLAR RNA EDITING FACTOR 3, MITOCHONDRIAL"/>
    <property type="match status" value="1"/>
</dbReference>
<dbReference type="OrthoDB" id="1913091at2759"/>
<dbReference type="InterPro" id="IPR039206">
    <property type="entry name" value="MORF/ORRM1/DAG-like"/>
</dbReference>
<name>A0A443PAX6_9MAGN</name>
<dbReference type="STRING" id="337451.A0A443PAX6"/>
<dbReference type="GO" id="GO:0080156">
    <property type="term" value="P:mitochondrial mRNA modification"/>
    <property type="evidence" value="ECO:0007669"/>
    <property type="project" value="TreeGrafter"/>
</dbReference>
<protein>
    <submittedName>
        <fullName evidence="3">Multiple organellar RNA editing factor 3, mitochondrial</fullName>
    </submittedName>
</protein>
<accession>A0A443PAX6</accession>
<keyword evidence="4" id="KW-1185">Reference proteome</keyword>
<dbReference type="Proteomes" id="UP000283530">
    <property type="component" value="Unassembled WGS sequence"/>
</dbReference>
<dbReference type="GO" id="GO:0016554">
    <property type="term" value="P:cytidine to uridine editing"/>
    <property type="evidence" value="ECO:0007669"/>
    <property type="project" value="InterPro"/>
</dbReference>
<evidence type="ECO:0000259" key="2">
    <source>
        <dbReference type="Pfam" id="PF21864"/>
    </source>
</evidence>
<dbReference type="Pfam" id="PF21864">
    <property type="entry name" value="MORF_dom"/>
    <property type="match status" value="1"/>
</dbReference>
<evidence type="ECO:0000313" key="3">
    <source>
        <dbReference type="EMBL" id="RWR87931.1"/>
    </source>
</evidence>
<dbReference type="InterPro" id="IPR054059">
    <property type="entry name" value="MORF/ORRM1/DAG-like_MORF"/>
</dbReference>
<comment type="caution">
    <text evidence="3">The sequence shown here is derived from an EMBL/GenBank/DDBJ whole genome shotgun (WGS) entry which is preliminary data.</text>
</comment>
<evidence type="ECO:0000313" key="4">
    <source>
        <dbReference type="Proteomes" id="UP000283530"/>
    </source>
</evidence>
<dbReference type="PANTHER" id="PTHR31346">
    <property type="entry name" value="MULTIPLE ORGANELLAR RNA EDITING FACTOR 2, CHLOROPLASTIC-RELATED-RELATED"/>
    <property type="match status" value="1"/>
</dbReference>
<reference evidence="3 4" key="1">
    <citation type="journal article" date="2019" name="Nat. Plants">
        <title>Stout camphor tree genome fills gaps in understanding of flowering plant genome evolution.</title>
        <authorList>
            <person name="Chaw S.M."/>
            <person name="Liu Y.C."/>
            <person name="Wu Y.W."/>
            <person name="Wang H.Y."/>
            <person name="Lin C.I."/>
            <person name="Wu C.S."/>
            <person name="Ke H.M."/>
            <person name="Chang L.Y."/>
            <person name="Hsu C.Y."/>
            <person name="Yang H.T."/>
            <person name="Sudianto E."/>
            <person name="Hsu M.H."/>
            <person name="Wu K.P."/>
            <person name="Wang L.N."/>
            <person name="Leebens-Mack J.H."/>
            <person name="Tsai I.J."/>
        </authorList>
    </citation>
    <scope>NUCLEOTIDE SEQUENCE [LARGE SCALE GENOMIC DNA]</scope>
    <source>
        <strain evidence="4">cv. Chaw 1501</strain>
        <tissue evidence="3">Young leaves</tissue>
    </source>
</reference>
<dbReference type="EMBL" id="QPKB01000006">
    <property type="protein sequence ID" value="RWR87931.1"/>
    <property type="molecule type" value="Genomic_DNA"/>
</dbReference>
<sequence>MLLDGYDYKHWLIVMEFSENPKPSNGEMIASSVKTLGAVVKSEEEANKKIYLVCTMTYTGFGALISEELSYKVNRLPSVLWVLPSSYLDVPNKDYGGDLFFDGKVINRPQFHFNERQNIRKKASAPI</sequence>
<organism evidence="3 4">
    <name type="scientific">Cinnamomum micranthum f. kanehirae</name>
    <dbReference type="NCBI Taxonomy" id="337451"/>
    <lineage>
        <taxon>Eukaryota</taxon>
        <taxon>Viridiplantae</taxon>
        <taxon>Streptophyta</taxon>
        <taxon>Embryophyta</taxon>
        <taxon>Tracheophyta</taxon>
        <taxon>Spermatophyta</taxon>
        <taxon>Magnoliopsida</taxon>
        <taxon>Magnoliidae</taxon>
        <taxon>Laurales</taxon>
        <taxon>Lauraceae</taxon>
        <taxon>Cinnamomum</taxon>
    </lineage>
</organism>
<dbReference type="GO" id="GO:0005739">
    <property type="term" value="C:mitochondrion"/>
    <property type="evidence" value="ECO:0007669"/>
    <property type="project" value="TreeGrafter"/>
</dbReference>
<proteinExistence type="predicted"/>
<evidence type="ECO:0000256" key="1">
    <source>
        <dbReference type="ARBA" id="ARBA00022946"/>
    </source>
</evidence>